<keyword evidence="11" id="KW-1133">Transmembrane helix</keyword>
<comment type="subcellular location">
    <subcellularLocation>
        <location evidence="1">Peroxisome membrane</location>
        <topology evidence="1">Multi-pass membrane protein</topology>
    </subcellularLocation>
</comment>
<evidence type="ECO:0000256" key="2">
    <source>
        <dbReference type="ARBA" id="ARBA00004906"/>
    </source>
</evidence>
<evidence type="ECO:0000256" key="12">
    <source>
        <dbReference type="ARBA" id="ARBA00023136"/>
    </source>
</evidence>
<keyword evidence="7" id="KW-0479">Metal-binding</keyword>
<keyword evidence="9" id="KW-0862">Zinc</keyword>
<comment type="caution">
    <text evidence="17">The sequence shown here is derived from an EMBL/GenBank/DDBJ whole genome shotgun (WGS) entry which is preliminary data.</text>
</comment>
<name>A0AAN8Q693_POLSC</name>
<reference evidence="17 18" key="1">
    <citation type="submission" date="2023-10" db="EMBL/GenBank/DDBJ databases">
        <title>Genomes of two closely related lineages of the louse Polyplax serrata with different host specificities.</title>
        <authorList>
            <person name="Martinu J."/>
            <person name="Tarabai H."/>
            <person name="Stefka J."/>
            <person name="Hypsa V."/>
        </authorList>
    </citation>
    <scope>NUCLEOTIDE SEQUENCE [LARGE SCALE GENOMIC DNA]</scope>
    <source>
        <strain evidence="17">HR10_N</strain>
    </source>
</reference>
<dbReference type="PIRSF" id="PIRSF038074">
    <property type="entry name" value="Peroxisome_assembly_p12"/>
    <property type="match status" value="1"/>
</dbReference>
<dbReference type="EMBL" id="JAWJWE010000003">
    <property type="protein sequence ID" value="KAK6639328.1"/>
    <property type="molecule type" value="Genomic_DNA"/>
</dbReference>
<evidence type="ECO:0000256" key="6">
    <source>
        <dbReference type="ARBA" id="ARBA00022692"/>
    </source>
</evidence>
<evidence type="ECO:0000256" key="5">
    <source>
        <dbReference type="ARBA" id="ARBA00022448"/>
    </source>
</evidence>
<feature type="domain" description="Pex N-terminal" evidence="16">
    <location>
        <begin position="25"/>
        <end position="222"/>
    </location>
</feature>
<comment type="similarity">
    <text evidence="3 15">Belongs to the pex2/pex10/pex12 family.</text>
</comment>
<dbReference type="CDD" id="cd16451">
    <property type="entry name" value="mRING_PEX12"/>
    <property type="match status" value="1"/>
</dbReference>
<gene>
    <name evidence="17" type="ORF">RUM43_007600</name>
</gene>
<evidence type="ECO:0000256" key="10">
    <source>
        <dbReference type="ARBA" id="ARBA00022927"/>
    </source>
</evidence>
<evidence type="ECO:0000256" key="9">
    <source>
        <dbReference type="ARBA" id="ARBA00022833"/>
    </source>
</evidence>
<evidence type="ECO:0000256" key="1">
    <source>
        <dbReference type="ARBA" id="ARBA00004585"/>
    </source>
</evidence>
<dbReference type="InterPro" id="IPR017375">
    <property type="entry name" value="PEX12"/>
</dbReference>
<dbReference type="GO" id="GO:0016558">
    <property type="term" value="P:protein import into peroxisome matrix"/>
    <property type="evidence" value="ECO:0007669"/>
    <property type="project" value="UniProtKB-UniRule"/>
</dbReference>
<keyword evidence="10" id="KW-0653">Protein transport</keyword>
<dbReference type="GO" id="GO:0004842">
    <property type="term" value="F:ubiquitin-protein transferase activity"/>
    <property type="evidence" value="ECO:0007669"/>
    <property type="project" value="TreeGrafter"/>
</dbReference>
<dbReference type="InterPro" id="IPR006845">
    <property type="entry name" value="Pex_N"/>
</dbReference>
<dbReference type="Pfam" id="PF04757">
    <property type="entry name" value="Pex2_Pex12"/>
    <property type="match status" value="1"/>
</dbReference>
<evidence type="ECO:0000256" key="13">
    <source>
        <dbReference type="ARBA" id="ARBA00023140"/>
    </source>
</evidence>
<dbReference type="Proteomes" id="UP001372834">
    <property type="component" value="Unassembled WGS sequence"/>
</dbReference>
<evidence type="ECO:0000256" key="8">
    <source>
        <dbReference type="ARBA" id="ARBA00022771"/>
    </source>
</evidence>
<keyword evidence="12 15" id="KW-0472">Membrane</keyword>
<dbReference type="InterPro" id="IPR013083">
    <property type="entry name" value="Znf_RING/FYVE/PHD"/>
</dbReference>
<sequence>MAEIGAHLSPTTGIKPSIFDFMAQEGLNELLYPVFHKIANALGPHYIVTNFTDIYYMFYLGTQALYLKTFGATFSEKFYGMKRVPLNKPNTGSIGNKIVLLSLAVEVLTPYLIRRINEIHEKYSDEQNQNKKKTFWEVTNYISKTLCMAAQTLKIIYHIRYLSGSSDISSPELWFAGVKLKYADETPAHTNKITLKNFMGKILPGLFGCGMFFVQFLQWWETNRTYAINTDKVPPPPPLSQNKNETTVCPVCHKTPSIETALATSGYVFCFLCISSYVQKHKKCPVTGLPSTVDHLIHIYAQTNLHRKPGLGCSKNKEGEQKEIIELEEACVLALAMTCEGNFNLI</sequence>
<dbReference type="Gene3D" id="3.30.40.10">
    <property type="entry name" value="Zinc/RING finger domain, C3HC4 (zinc finger)"/>
    <property type="match status" value="1"/>
</dbReference>
<keyword evidence="6" id="KW-0812">Transmembrane</keyword>
<dbReference type="GO" id="GO:0005778">
    <property type="term" value="C:peroxisomal membrane"/>
    <property type="evidence" value="ECO:0007669"/>
    <property type="project" value="UniProtKB-SubCell"/>
</dbReference>
<keyword evidence="13 15" id="KW-0576">Peroxisome</keyword>
<dbReference type="GO" id="GO:0008270">
    <property type="term" value="F:zinc ion binding"/>
    <property type="evidence" value="ECO:0007669"/>
    <property type="project" value="UniProtKB-KW"/>
</dbReference>
<evidence type="ECO:0000259" key="16">
    <source>
        <dbReference type="Pfam" id="PF04757"/>
    </source>
</evidence>
<evidence type="ECO:0000313" key="17">
    <source>
        <dbReference type="EMBL" id="KAK6639328.1"/>
    </source>
</evidence>
<dbReference type="SUPFAM" id="SSF57850">
    <property type="entry name" value="RING/U-box"/>
    <property type="match status" value="1"/>
</dbReference>
<accession>A0AAN8Q693</accession>
<dbReference type="PANTHER" id="PTHR12888:SF0">
    <property type="entry name" value="PEROXISOME ASSEMBLY PROTEIN 12"/>
    <property type="match status" value="1"/>
</dbReference>
<evidence type="ECO:0000256" key="3">
    <source>
        <dbReference type="ARBA" id="ARBA00008704"/>
    </source>
</evidence>
<proteinExistence type="inferred from homology"/>
<evidence type="ECO:0000256" key="14">
    <source>
        <dbReference type="ARBA" id="ARBA00029692"/>
    </source>
</evidence>
<evidence type="ECO:0000256" key="7">
    <source>
        <dbReference type="ARBA" id="ARBA00022723"/>
    </source>
</evidence>
<evidence type="ECO:0000313" key="18">
    <source>
        <dbReference type="Proteomes" id="UP001372834"/>
    </source>
</evidence>
<evidence type="ECO:0000256" key="15">
    <source>
        <dbReference type="PIRNR" id="PIRNR038074"/>
    </source>
</evidence>
<keyword evidence="8" id="KW-0863">Zinc-finger</keyword>
<evidence type="ECO:0000256" key="11">
    <source>
        <dbReference type="ARBA" id="ARBA00022989"/>
    </source>
</evidence>
<evidence type="ECO:0000256" key="4">
    <source>
        <dbReference type="ARBA" id="ARBA00018980"/>
    </source>
</evidence>
<keyword evidence="5" id="KW-0813">Transport</keyword>
<comment type="function">
    <text evidence="15">Component of a retrotranslocation channel required for peroxisome organization by mediating export of the PEX5 receptor from peroxisomes to the cytosol, thereby promoting PEX5 recycling.</text>
</comment>
<comment type="pathway">
    <text evidence="2">Protein modification; protein ubiquitination.</text>
</comment>
<dbReference type="AlphaFoldDB" id="A0AAN8Q693"/>
<dbReference type="GO" id="GO:1990429">
    <property type="term" value="C:peroxisomal importomer complex"/>
    <property type="evidence" value="ECO:0007669"/>
    <property type="project" value="TreeGrafter"/>
</dbReference>
<dbReference type="GO" id="GO:0006513">
    <property type="term" value="P:protein monoubiquitination"/>
    <property type="evidence" value="ECO:0007669"/>
    <property type="project" value="TreeGrafter"/>
</dbReference>
<protein>
    <recommendedName>
        <fullName evidence="4 15">Peroxisome assembly protein 12</fullName>
    </recommendedName>
    <alternativeName>
        <fullName evidence="14 15">Peroxin-12</fullName>
    </alternativeName>
</protein>
<dbReference type="PANTHER" id="PTHR12888">
    <property type="entry name" value="PEROXISOME ASSEMBLY PROTEIN 12 PEROXIN-12"/>
    <property type="match status" value="1"/>
</dbReference>
<organism evidence="17 18">
    <name type="scientific">Polyplax serrata</name>
    <name type="common">Common mouse louse</name>
    <dbReference type="NCBI Taxonomy" id="468196"/>
    <lineage>
        <taxon>Eukaryota</taxon>
        <taxon>Metazoa</taxon>
        <taxon>Ecdysozoa</taxon>
        <taxon>Arthropoda</taxon>
        <taxon>Hexapoda</taxon>
        <taxon>Insecta</taxon>
        <taxon>Pterygota</taxon>
        <taxon>Neoptera</taxon>
        <taxon>Paraneoptera</taxon>
        <taxon>Psocodea</taxon>
        <taxon>Troctomorpha</taxon>
        <taxon>Phthiraptera</taxon>
        <taxon>Anoplura</taxon>
        <taxon>Polyplacidae</taxon>
        <taxon>Polyplax</taxon>
    </lineage>
</organism>